<gene>
    <name evidence="2" type="ORF">EMUR_03800</name>
</gene>
<feature type="transmembrane region" description="Helical" evidence="1">
    <location>
        <begin position="6"/>
        <end position="28"/>
    </location>
</feature>
<evidence type="ECO:0000256" key="1">
    <source>
        <dbReference type="SAM" id="Phobius"/>
    </source>
</evidence>
<dbReference type="Proteomes" id="UP000018689">
    <property type="component" value="Chromosome"/>
</dbReference>
<dbReference type="RefSeq" id="WP_024072341.1">
    <property type="nucleotide sequence ID" value="NC_023063.1"/>
</dbReference>
<keyword evidence="3" id="KW-1185">Reference proteome</keyword>
<proteinExistence type="predicted"/>
<organism evidence="2 3">
    <name type="scientific">Ehrlichia muris AS145</name>
    <dbReference type="NCBI Taxonomy" id="1423892"/>
    <lineage>
        <taxon>Bacteria</taxon>
        <taxon>Pseudomonadati</taxon>
        <taxon>Pseudomonadota</taxon>
        <taxon>Alphaproteobacteria</taxon>
        <taxon>Rickettsiales</taxon>
        <taxon>Anaplasmataceae</taxon>
        <taxon>Ehrlichia</taxon>
    </lineage>
</organism>
<dbReference type="KEGG" id="emr:EMUR_03800"/>
<dbReference type="AlphaFoldDB" id="V9RAD2"/>
<dbReference type="EMBL" id="CP006917">
    <property type="protein sequence ID" value="AHC39744.1"/>
    <property type="molecule type" value="Genomic_DNA"/>
</dbReference>
<dbReference type="HOGENOM" id="CLU_1097254_0_0_5"/>
<dbReference type="OrthoDB" id="7163197at2"/>
<name>V9RAD2_9RICK</name>
<keyword evidence="1" id="KW-1133">Transmembrane helix</keyword>
<dbReference type="PATRIC" id="fig|1423892.3.peg.778"/>
<evidence type="ECO:0000313" key="2">
    <source>
        <dbReference type="EMBL" id="AHC39744.1"/>
    </source>
</evidence>
<accession>V9RAD2</accession>
<sequence>MKYEICLSMAIVSTLIFIVLALVLCNVLRMYRNSKRELDKVNTLSKCMPGVYNRVLHNYIVCNLKRKLEKQLKDACDTSGVESIEVGSAQYGVLMLKVGFDYVQNRMSDLIDRVLSNDDIYKKILLLHNIISQSKESIFVSSEYQHTLVKCELQNIPYIRVLLGNVFNLIKDMEVDQIDFMKVYHVKLDYGLAFITKGLSFVIKDIKVLDGFYSDTELYEDGFFYDEDYITFSSISLSDVESDVESYAYENVDFVY</sequence>
<evidence type="ECO:0000313" key="3">
    <source>
        <dbReference type="Proteomes" id="UP000018689"/>
    </source>
</evidence>
<reference evidence="2 3" key="1">
    <citation type="journal article" date="2014" name="Genome Announc.">
        <title>Complete Genome Sequence of Ehrlichia muris Strain AS145T, a Model Monocytotropic Ehrlichia Strain.</title>
        <authorList>
            <person name="Thirumalapura N.R."/>
            <person name="Qin X."/>
            <person name="Kuriakose J.A."/>
            <person name="Walker D.H."/>
        </authorList>
    </citation>
    <scope>NUCLEOTIDE SEQUENCE [LARGE SCALE GENOMIC DNA]</scope>
    <source>
        <strain evidence="3">AS154</strain>
    </source>
</reference>
<keyword evidence="1" id="KW-0472">Membrane</keyword>
<keyword evidence="1" id="KW-0812">Transmembrane</keyword>
<protein>
    <submittedName>
        <fullName evidence="2">Uncharacterized protein</fullName>
    </submittedName>
</protein>